<dbReference type="RefSeq" id="YP_655678.1">
    <property type="nucleotide sequence ID" value="NC_008203.1"/>
</dbReference>
<reference evidence="2 3" key="1">
    <citation type="journal article" date="2006" name="PLoS Genet.">
        <title>Exploring the mycobacteriophage metaproteome: phage genomics as an educational platform.</title>
        <authorList>
            <person name="Hatfull G.F."/>
            <person name="Pedulla M.L."/>
            <person name="Jacobs-Sera D."/>
            <person name="Cichon P.M."/>
            <person name="Foley A."/>
            <person name="Ford M.E."/>
            <person name="Gonda R.M."/>
            <person name="Houtz J.M."/>
            <person name="Hryckowian A.J."/>
            <person name="Kelchner V.A."/>
            <person name="Namburi S."/>
            <person name="Pajcini K.V."/>
            <person name="Popovich M.G."/>
            <person name="Schleicher D.T."/>
            <person name="Simanek B.Z."/>
            <person name="Smith A.L."/>
            <person name="Zdanowicz G.M."/>
            <person name="Kumar V."/>
            <person name="Peebles C.L."/>
            <person name="Jacobs W.R.Jr."/>
            <person name="Lawrence J.G."/>
            <person name="Hendrix R.W."/>
        </authorList>
    </citation>
    <scope>NUCLEOTIDE SEQUENCE [LARGE SCALE GENOMIC DNA]</scope>
</reference>
<feature type="region of interest" description="Disordered" evidence="1">
    <location>
        <begin position="1"/>
        <end position="22"/>
    </location>
</feature>
<evidence type="ECO:0000313" key="3">
    <source>
        <dbReference type="Proteomes" id="UP000002541"/>
    </source>
</evidence>
<accession>Q1A0B8</accession>
<name>Q1A0B8_9CAUD</name>
<dbReference type="Proteomes" id="UP000002541">
    <property type="component" value="Segment"/>
</dbReference>
<evidence type="ECO:0000313" key="2">
    <source>
        <dbReference type="EMBL" id="ABE67418.1"/>
    </source>
</evidence>
<evidence type="ECO:0000256" key="1">
    <source>
        <dbReference type="SAM" id="MobiDB-lite"/>
    </source>
</evidence>
<protein>
    <submittedName>
        <fullName evidence="2">Uncharacterized protein</fullName>
    </submittedName>
</protein>
<organism evidence="2 3">
    <name type="scientific">Mycobacterium phage Che12</name>
    <dbReference type="NCBI Taxonomy" id="2911435"/>
    <lineage>
        <taxon>Viruses</taxon>
        <taxon>Duplodnaviria</taxon>
        <taxon>Heunggongvirae</taxon>
        <taxon>Uroviricota</taxon>
        <taxon>Caudoviricetes</taxon>
        <taxon>Fromanvirus</taxon>
        <taxon>Fromanvirus Che12</taxon>
    </lineage>
</organism>
<dbReference type="OrthoDB" id="28150at10239"/>
<keyword evidence="3" id="KW-1185">Reference proteome</keyword>
<dbReference type="KEGG" id="vg:4156902"/>
<gene>
    <name evidence="2" type="primary">99</name>
    <name evidence="2" type="ORF">PBI_CHE12_99</name>
</gene>
<sequence>MIGRKVSWTPRPEWGERGPSTGTVRHAIRGADGLNYAVNVGNTVVYVHESRLIEGAE</sequence>
<proteinExistence type="predicted"/>
<dbReference type="EMBL" id="DQ398043">
    <property type="protein sequence ID" value="ABE67418.1"/>
    <property type="molecule type" value="Genomic_DNA"/>
</dbReference>